<reference evidence="2" key="1">
    <citation type="journal article" date="2019" name="Int. J. Syst. Evol. Microbiol.">
        <title>The Global Catalogue of Microorganisms (GCM) 10K type strain sequencing project: providing services to taxonomists for standard genome sequencing and annotation.</title>
        <authorList>
            <consortium name="The Broad Institute Genomics Platform"/>
            <consortium name="The Broad Institute Genome Sequencing Center for Infectious Disease"/>
            <person name="Wu L."/>
            <person name="Ma J."/>
        </authorList>
    </citation>
    <scope>NUCLEOTIDE SEQUENCE [LARGE SCALE GENOMIC DNA]</scope>
    <source>
        <strain evidence="2">JCM 14560</strain>
    </source>
</reference>
<dbReference type="EMBL" id="BAAANT010000001">
    <property type="protein sequence ID" value="GAA2129926.1"/>
    <property type="molecule type" value="Genomic_DNA"/>
</dbReference>
<dbReference type="RefSeq" id="WP_344459613.1">
    <property type="nucleotide sequence ID" value="NZ_BAAANT010000001.1"/>
</dbReference>
<accession>A0ABP5KC38</accession>
<name>A0ABP5KC38_9ACTN</name>
<evidence type="ECO:0000313" key="1">
    <source>
        <dbReference type="EMBL" id="GAA2129926.1"/>
    </source>
</evidence>
<proteinExistence type="predicted"/>
<organism evidence="1 2">
    <name type="scientific">Kitasatospora kazusensis</name>
    <dbReference type="NCBI Taxonomy" id="407974"/>
    <lineage>
        <taxon>Bacteria</taxon>
        <taxon>Bacillati</taxon>
        <taxon>Actinomycetota</taxon>
        <taxon>Actinomycetes</taxon>
        <taxon>Kitasatosporales</taxon>
        <taxon>Streptomycetaceae</taxon>
        <taxon>Kitasatospora</taxon>
    </lineage>
</organism>
<dbReference type="PROSITE" id="PS51257">
    <property type="entry name" value="PROKAR_LIPOPROTEIN"/>
    <property type="match status" value="1"/>
</dbReference>
<keyword evidence="2" id="KW-1185">Reference proteome</keyword>
<sequence>MERTESGGRGRVRLRTALGALAGAAVLVLAGCGSSSGSAGPTGPATAVTLDEQANNTTVTVKAGVTVRVDLHSTYWSAVTSSAPQLLEQTGRPTVVPSPTGPACRVGSGCGTVSTDFLAHGAGSAQLTATRTTCGEALLCAPDQRTFTVTVQITGTG</sequence>
<gene>
    <name evidence="1" type="ORF">GCM10009760_01740</name>
</gene>
<protein>
    <submittedName>
        <fullName evidence="1">Uncharacterized protein</fullName>
    </submittedName>
</protein>
<comment type="caution">
    <text evidence="1">The sequence shown here is derived from an EMBL/GenBank/DDBJ whole genome shotgun (WGS) entry which is preliminary data.</text>
</comment>
<evidence type="ECO:0000313" key="2">
    <source>
        <dbReference type="Proteomes" id="UP001422759"/>
    </source>
</evidence>
<dbReference type="Proteomes" id="UP001422759">
    <property type="component" value="Unassembled WGS sequence"/>
</dbReference>